<evidence type="ECO:0000256" key="1">
    <source>
        <dbReference type="ARBA" id="ARBA00004141"/>
    </source>
</evidence>
<organism evidence="7 8">
    <name type="scientific">Holothuria leucospilota</name>
    <name type="common">Black long sea cucumber</name>
    <name type="synonym">Mertensiothuria leucospilota</name>
    <dbReference type="NCBI Taxonomy" id="206669"/>
    <lineage>
        <taxon>Eukaryota</taxon>
        <taxon>Metazoa</taxon>
        <taxon>Echinodermata</taxon>
        <taxon>Eleutherozoa</taxon>
        <taxon>Echinozoa</taxon>
        <taxon>Holothuroidea</taxon>
        <taxon>Aspidochirotacea</taxon>
        <taxon>Aspidochirotida</taxon>
        <taxon>Holothuriidae</taxon>
        <taxon>Holothuria</taxon>
    </lineage>
</organism>
<keyword evidence="5 6" id="KW-0472">Membrane</keyword>
<evidence type="ECO:0000256" key="6">
    <source>
        <dbReference type="SAM" id="Phobius"/>
    </source>
</evidence>
<evidence type="ECO:0000313" key="8">
    <source>
        <dbReference type="Proteomes" id="UP001152320"/>
    </source>
</evidence>
<reference evidence="7" key="1">
    <citation type="submission" date="2021-10" db="EMBL/GenBank/DDBJ databases">
        <title>Tropical sea cucumber genome reveals ecological adaptation and Cuvierian tubules defense mechanism.</title>
        <authorList>
            <person name="Chen T."/>
        </authorList>
    </citation>
    <scope>NUCLEOTIDE SEQUENCE</scope>
    <source>
        <strain evidence="7">Nanhai2018</strain>
        <tissue evidence="7">Muscle</tissue>
    </source>
</reference>
<comment type="caution">
    <text evidence="7">The sequence shown here is derived from an EMBL/GenBank/DDBJ whole genome shotgun (WGS) entry which is preliminary data.</text>
</comment>
<feature type="transmembrane region" description="Helical" evidence="6">
    <location>
        <begin position="58"/>
        <end position="81"/>
    </location>
</feature>
<keyword evidence="3 6" id="KW-0812">Transmembrane</keyword>
<dbReference type="Pfam" id="PF00860">
    <property type="entry name" value="Xan_ur_permease"/>
    <property type="match status" value="1"/>
</dbReference>
<evidence type="ECO:0000256" key="4">
    <source>
        <dbReference type="ARBA" id="ARBA00022989"/>
    </source>
</evidence>
<dbReference type="OrthoDB" id="1641903at2759"/>
<comment type="similarity">
    <text evidence="2">Belongs to the nucleobase:cation symporter-2 (NCS2) (TC 2.A.40) family.</text>
</comment>
<dbReference type="Proteomes" id="UP001152320">
    <property type="component" value="Chromosome 2"/>
</dbReference>
<feature type="transmembrane region" description="Helical" evidence="6">
    <location>
        <begin position="31"/>
        <end position="52"/>
    </location>
</feature>
<dbReference type="AlphaFoldDB" id="A0A9Q1HHW1"/>
<name>A0A9Q1HHW1_HOLLE</name>
<dbReference type="GO" id="GO:0016020">
    <property type="term" value="C:membrane"/>
    <property type="evidence" value="ECO:0007669"/>
    <property type="project" value="UniProtKB-SubCell"/>
</dbReference>
<keyword evidence="8" id="KW-1185">Reference proteome</keyword>
<proteinExistence type="inferred from homology"/>
<feature type="transmembrane region" description="Helical" evidence="6">
    <location>
        <begin position="127"/>
        <end position="146"/>
    </location>
</feature>
<dbReference type="GO" id="GO:0022857">
    <property type="term" value="F:transmembrane transporter activity"/>
    <property type="evidence" value="ECO:0007669"/>
    <property type="project" value="InterPro"/>
</dbReference>
<accession>A0A9Q1HHW1</accession>
<gene>
    <name evidence="7" type="ORF">HOLleu_06187</name>
</gene>
<dbReference type="EMBL" id="JAIZAY010000002">
    <property type="protein sequence ID" value="KAJ8047234.1"/>
    <property type="molecule type" value="Genomic_DNA"/>
</dbReference>
<feature type="transmembrane region" description="Helical" evidence="6">
    <location>
        <begin position="88"/>
        <end position="107"/>
    </location>
</feature>
<dbReference type="PANTHER" id="PTHR11119">
    <property type="entry name" value="XANTHINE-URACIL / VITAMIN C PERMEASE FAMILY MEMBER"/>
    <property type="match status" value="1"/>
</dbReference>
<keyword evidence="4 6" id="KW-1133">Transmembrane helix</keyword>
<protein>
    <submittedName>
        <fullName evidence="7">Solute carrier family 23 member 1</fullName>
    </submittedName>
</protein>
<evidence type="ECO:0000313" key="7">
    <source>
        <dbReference type="EMBL" id="KAJ8047234.1"/>
    </source>
</evidence>
<sequence length="226" mass="24445">MASVWGTGMGVVSYSGDIALLSLTKAASRSILVGSGSIFIVVGFFTKLIALFNGIPMPILAASSVQVGMITSIGISNLSYVKMDSSRNLIVVGFSLFVAIGVPEYLGRHPGSIDTGSQTVDNILEGLLLNGMLVGAVISIFLDLVIPGTPEERGANWRELVENDKEDANCIESSFHEAYRVYDLPFGGKWLTKQKWTRFIPFSPTFQSDTEVDADDKPHFELMASE</sequence>
<dbReference type="InterPro" id="IPR006043">
    <property type="entry name" value="NCS2"/>
</dbReference>
<evidence type="ECO:0000256" key="3">
    <source>
        <dbReference type="ARBA" id="ARBA00022692"/>
    </source>
</evidence>
<evidence type="ECO:0000256" key="2">
    <source>
        <dbReference type="ARBA" id="ARBA00008821"/>
    </source>
</evidence>
<evidence type="ECO:0000256" key="5">
    <source>
        <dbReference type="ARBA" id="ARBA00023136"/>
    </source>
</evidence>
<comment type="subcellular location">
    <subcellularLocation>
        <location evidence="1">Membrane</location>
        <topology evidence="1">Multi-pass membrane protein</topology>
    </subcellularLocation>
</comment>